<dbReference type="NCBIfam" id="NF009007">
    <property type="entry name" value="PRK12352.1"/>
    <property type="match status" value="1"/>
</dbReference>
<dbReference type="FunFam" id="3.40.1160.10:FF:000007">
    <property type="entry name" value="Carbamate kinase"/>
    <property type="match status" value="1"/>
</dbReference>
<organism evidence="11 12">
    <name type="scientific">Secundilactobacillus kimchicus JCM 15530</name>
    <dbReference type="NCBI Taxonomy" id="1302272"/>
    <lineage>
        <taxon>Bacteria</taxon>
        <taxon>Bacillati</taxon>
        <taxon>Bacillota</taxon>
        <taxon>Bacilli</taxon>
        <taxon>Lactobacillales</taxon>
        <taxon>Lactobacillaceae</taxon>
        <taxon>Secundilactobacillus</taxon>
    </lineage>
</organism>
<dbReference type="PATRIC" id="fig|1302272.5.peg.1199"/>
<dbReference type="PANTHER" id="PTHR30409">
    <property type="entry name" value="CARBAMATE KINASE"/>
    <property type="match status" value="1"/>
</dbReference>
<evidence type="ECO:0000256" key="4">
    <source>
        <dbReference type="ARBA" id="ARBA00022503"/>
    </source>
</evidence>
<keyword evidence="4" id="KW-0056">Arginine metabolism</keyword>
<evidence type="ECO:0000256" key="9">
    <source>
        <dbReference type="PIRNR" id="PIRNR000723"/>
    </source>
</evidence>
<keyword evidence="6 9" id="KW-0418">Kinase</keyword>
<dbReference type="RefSeq" id="WP_054659355.1">
    <property type="nucleotide sequence ID" value="NZ_AZCX01000002.1"/>
</dbReference>
<dbReference type="STRING" id="1302272.FC96_GL001192"/>
<reference evidence="11 12" key="1">
    <citation type="journal article" date="2015" name="Genome Announc.">
        <title>Expanding the biotechnology potential of lactobacilli through comparative genomics of 213 strains and associated genera.</title>
        <authorList>
            <person name="Sun Z."/>
            <person name="Harris H.M."/>
            <person name="McCann A."/>
            <person name="Guo C."/>
            <person name="Argimon S."/>
            <person name="Zhang W."/>
            <person name="Yang X."/>
            <person name="Jeffery I.B."/>
            <person name="Cooney J.C."/>
            <person name="Kagawa T.F."/>
            <person name="Liu W."/>
            <person name="Song Y."/>
            <person name="Salvetti E."/>
            <person name="Wrobel A."/>
            <person name="Rasinkangas P."/>
            <person name="Parkhill J."/>
            <person name="Rea M.C."/>
            <person name="O'Sullivan O."/>
            <person name="Ritari J."/>
            <person name="Douillard F.P."/>
            <person name="Paul Ross R."/>
            <person name="Yang R."/>
            <person name="Briner A.E."/>
            <person name="Felis G.E."/>
            <person name="de Vos W.M."/>
            <person name="Barrangou R."/>
            <person name="Klaenhammer T.R."/>
            <person name="Caufield P.W."/>
            <person name="Cui Y."/>
            <person name="Zhang H."/>
            <person name="O'Toole P.W."/>
        </authorList>
    </citation>
    <scope>NUCLEOTIDE SEQUENCE [LARGE SCALE GENOMIC DNA]</scope>
    <source>
        <strain evidence="11 12">JCM 15530</strain>
    </source>
</reference>
<comment type="similarity">
    <text evidence="2 9">Belongs to the carbamate kinase family.</text>
</comment>
<dbReference type="SUPFAM" id="SSF53633">
    <property type="entry name" value="Carbamate kinase-like"/>
    <property type="match status" value="1"/>
</dbReference>
<keyword evidence="12" id="KW-1185">Reference proteome</keyword>
<accession>A0A0R1I0R5</accession>
<dbReference type="InterPro" id="IPR036393">
    <property type="entry name" value="AceGlu_kinase-like_sf"/>
</dbReference>
<comment type="pathway">
    <text evidence="1">Metabolic intermediate metabolism; carbamoyl phosphate degradation; CO(2) and NH(3) from carbamoyl phosphate: step 1/1.</text>
</comment>
<evidence type="ECO:0000256" key="1">
    <source>
        <dbReference type="ARBA" id="ARBA00005118"/>
    </source>
</evidence>
<evidence type="ECO:0000313" key="12">
    <source>
        <dbReference type="Proteomes" id="UP000050911"/>
    </source>
</evidence>
<dbReference type="PANTHER" id="PTHR30409:SF1">
    <property type="entry name" value="CARBAMATE KINASE-RELATED"/>
    <property type="match status" value="1"/>
</dbReference>
<dbReference type="EMBL" id="AZCX01000002">
    <property type="protein sequence ID" value="KRK48871.1"/>
    <property type="molecule type" value="Genomic_DNA"/>
</dbReference>
<dbReference type="CDD" id="cd04235">
    <property type="entry name" value="AAK_CK"/>
    <property type="match status" value="1"/>
</dbReference>
<dbReference type="PRINTS" id="PR01469">
    <property type="entry name" value="CARBMTKINASE"/>
</dbReference>
<evidence type="ECO:0000256" key="3">
    <source>
        <dbReference type="ARBA" id="ARBA00013070"/>
    </source>
</evidence>
<evidence type="ECO:0000259" key="10">
    <source>
        <dbReference type="Pfam" id="PF00696"/>
    </source>
</evidence>
<evidence type="ECO:0000256" key="5">
    <source>
        <dbReference type="ARBA" id="ARBA00022679"/>
    </source>
</evidence>
<evidence type="ECO:0000256" key="6">
    <source>
        <dbReference type="ARBA" id="ARBA00022777"/>
    </source>
</evidence>
<protein>
    <recommendedName>
        <fullName evidence="3 8">Carbamate kinase</fullName>
    </recommendedName>
</protein>
<evidence type="ECO:0000256" key="2">
    <source>
        <dbReference type="ARBA" id="ARBA00011066"/>
    </source>
</evidence>
<dbReference type="GO" id="GO:0005829">
    <property type="term" value="C:cytosol"/>
    <property type="evidence" value="ECO:0007669"/>
    <property type="project" value="TreeGrafter"/>
</dbReference>
<gene>
    <name evidence="11" type="ORF">FC96_GL001192</name>
</gene>
<comment type="catalytic activity">
    <reaction evidence="7">
        <text>hydrogencarbonate + NH4(+) + ATP = carbamoyl phosphate + ADP + H2O + H(+)</text>
        <dbReference type="Rhea" id="RHEA:10152"/>
        <dbReference type="ChEBI" id="CHEBI:15377"/>
        <dbReference type="ChEBI" id="CHEBI:15378"/>
        <dbReference type="ChEBI" id="CHEBI:17544"/>
        <dbReference type="ChEBI" id="CHEBI:28938"/>
        <dbReference type="ChEBI" id="CHEBI:30616"/>
        <dbReference type="ChEBI" id="CHEBI:58228"/>
        <dbReference type="ChEBI" id="CHEBI:456216"/>
        <dbReference type="EC" id="2.7.2.2"/>
    </reaction>
</comment>
<dbReference type="Proteomes" id="UP000050911">
    <property type="component" value="Unassembled WGS sequence"/>
</dbReference>
<dbReference type="AlphaFoldDB" id="A0A0R1I0R5"/>
<dbReference type="Pfam" id="PF00696">
    <property type="entry name" value="AA_kinase"/>
    <property type="match status" value="1"/>
</dbReference>
<dbReference type="GO" id="GO:0008804">
    <property type="term" value="F:carbamate kinase activity"/>
    <property type="evidence" value="ECO:0007669"/>
    <property type="project" value="UniProtKB-UniRule"/>
</dbReference>
<evidence type="ECO:0000256" key="8">
    <source>
        <dbReference type="NCBIfam" id="TIGR00746"/>
    </source>
</evidence>
<feature type="domain" description="Aspartate/glutamate/uridylate kinase" evidence="10">
    <location>
        <begin position="3"/>
        <end position="285"/>
    </location>
</feature>
<dbReference type="GO" id="GO:0019546">
    <property type="term" value="P:L-arginine deiminase pathway"/>
    <property type="evidence" value="ECO:0007669"/>
    <property type="project" value="TreeGrafter"/>
</dbReference>
<dbReference type="InterPro" id="IPR003964">
    <property type="entry name" value="Carb_kinase"/>
</dbReference>
<evidence type="ECO:0000313" key="11">
    <source>
        <dbReference type="EMBL" id="KRK48871.1"/>
    </source>
</evidence>
<dbReference type="NCBIfam" id="TIGR00746">
    <property type="entry name" value="arcC"/>
    <property type="match status" value="1"/>
</dbReference>
<dbReference type="UniPathway" id="UPA00996">
    <property type="reaction ID" value="UER00366"/>
</dbReference>
<dbReference type="InterPro" id="IPR001048">
    <property type="entry name" value="Asp/Glu/Uridylate_kinase"/>
</dbReference>
<name>A0A0R1I0R5_9LACO</name>
<sequence>MARIVVALGGNALGKSPEEQLNLVKHTAESLVGLISAGNEVVISHGNGPQVGAINLGMNFAAENGKTAAFPFPECGAMSQGYIGYHLQQSLQNELHSRWMATNVASVVTQVEVDPTDPAFENPTKPVGDFYSKEEAEKIEREKGYVFKEDAGRGYRQVVPSPQPKSIVELKCISDLIATGNLVIAGGGGGVPVIKTENGLKGVPAVIDKDRTSALLADNIDADQLIILTAVDDVYINYGKASQRRLNHVSSAEASQYIDEGQFAPGSMLPKIEACLDFVSSKDERTAMITSLDHLDDALAGKMGTIISKRGASVTE</sequence>
<dbReference type="OrthoDB" id="9766717at2"/>
<keyword evidence="5 9" id="KW-0808">Transferase</keyword>
<dbReference type="PIRSF" id="PIRSF000723">
    <property type="entry name" value="Carbamate_kin"/>
    <property type="match status" value="1"/>
</dbReference>
<proteinExistence type="inferred from homology"/>
<comment type="caution">
    <text evidence="11">The sequence shown here is derived from an EMBL/GenBank/DDBJ whole genome shotgun (WGS) entry which is preliminary data.</text>
</comment>
<dbReference type="Gene3D" id="3.40.1160.10">
    <property type="entry name" value="Acetylglutamate kinase-like"/>
    <property type="match status" value="1"/>
</dbReference>
<evidence type="ECO:0000256" key="7">
    <source>
        <dbReference type="ARBA" id="ARBA00048467"/>
    </source>
</evidence>